<comment type="caution">
    <text evidence="2">The sequence shown here is derived from an EMBL/GenBank/DDBJ whole genome shotgun (WGS) entry which is preliminary data.</text>
</comment>
<proteinExistence type="predicted"/>
<evidence type="ECO:0000313" key="3">
    <source>
        <dbReference type="Proteomes" id="UP000663879"/>
    </source>
</evidence>
<feature type="transmembrane region" description="Helical" evidence="1">
    <location>
        <begin position="49"/>
        <end position="70"/>
    </location>
</feature>
<gene>
    <name evidence="2" type="ORF">OXX778_LOCUS15183</name>
</gene>
<dbReference type="Gene3D" id="3.40.50.11350">
    <property type="match status" value="1"/>
</dbReference>
<accession>A0A814ESS0</accession>
<organism evidence="2 3">
    <name type="scientific">Brachionus calyciflorus</name>
    <dbReference type="NCBI Taxonomy" id="104777"/>
    <lineage>
        <taxon>Eukaryota</taxon>
        <taxon>Metazoa</taxon>
        <taxon>Spiralia</taxon>
        <taxon>Gnathifera</taxon>
        <taxon>Rotifera</taxon>
        <taxon>Eurotatoria</taxon>
        <taxon>Monogononta</taxon>
        <taxon>Pseudotrocha</taxon>
        <taxon>Ploima</taxon>
        <taxon>Brachionidae</taxon>
        <taxon>Brachionus</taxon>
    </lineage>
</organism>
<sequence>MLYPNVDSFIQNPYPIPSYIETNEFEDSVVQSVHINRLIYYNNFDKSAVIVNVTTNLITLFFIFIFNLIYPLPKKSSPKLTSIALNLNTPISRNFQEYIDLHNFIIQKSENETKRITFCIPGSVGYGNKIYTLISSMVVAIITDTAIKIEWPEIEQFIQCPLKDIFKKYDSPNQDKRLRINPIADLDWKYEKSIENLKDIGIPLDMIEYKYINYEPLFFALCSNPSYHQKLLDYDLVKKESILNAKEVFTKGKNLSESEAINRLYQIGFEVGSNLLNKIWTFEPNFQAEIDKIYNENFKNHFVIGIQIRSEYIDTTDINKFIECAKHIEQINHASSVKWFLTSDSEKIIDTLSADYGHLIIKGKGNIGHILFSSNYYSRTVMDVELLSKANEIIITGGSTYGFVSSMKKQILPYFVEGKRNENEKPCRKMTFNKAPRRPEGYSLI</sequence>
<dbReference type="AlphaFoldDB" id="A0A814ESS0"/>
<keyword evidence="3" id="KW-1185">Reference proteome</keyword>
<dbReference type="OrthoDB" id="428346at2759"/>
<evidence type="ECO:0000256" key="1">
    <source>
        <dbReference type="SAM" id="Phobius"/>
    </source>
</evidence>
<keyword evidence="1" id="KW-0472">Membrane</keyword>
<keyword evidence="1" id="KW-0812">Transmembrane</keyword>
<keyword evidence="1" id="KW-1133">Transmembrane helix</keyword>
<evidence type="ECO:0000313" key="2">
    <source>
        <dbReference type="EMBL" id="CAF0976282.1"/>
    </source>
</evidence>
<protein>
    <submittedName>
        <fullName evidence="2">Uncharacterized protein</fullName>
    </submittedName>
</protein>
<dbReference type="Proteomes" id="UP000663879">
    <property type="component" value="Unassembled WGS sequence"/>
</dbReference>
<reference evidence="2" key="1">
    <citation type="submission" date="2021-02" db="EMBL/GenBank/DDBJ databases">
        <authorList>
            <person name="Nowell W R."/>
        </authorList>
    </citation>
    <scope>NUCLEOTIDE SEQUENCE</scope>
    <source>
        <strain evidence="2">Ploen Becks lab</strain>
    </source>
</reference>
<name>A0A814ESS0_9BILA</name>
<dbReference type="EMBL" id="CAJNOC010003292">
    <property type="protein sequence ID" value="CAF0976282.1"/>
    <property type="molecule type" value="Genomic_DNA"/>
</dbReference>